<accession>A0A514BPW5</accession>
<dbReference type="AlphaFoldDB" id="A0A514BPW5"/>
<dbReference type="KEGG" id="lyj:FKV23_04475"/>
<evidence type="ECO:0000256" key="5">
    <source>
        <dbReference type="ARBA" id="ARBA00022519"/>
    </source>
</evidence>
<keyword evidence="8" id="KW-0472">Membrane</keyword>
<gene>
    <name evidence="12" type="ORF">FKV23_04475</name>
</gene>
<evidence type="ECO:0000256" key="3">
    <source>
        <dbReference type="ARBA" id="ARBA00022475"/>
    </source>
</evidence>
<dbReference type="RefSeq" id="WP_141622774.1">
    <property type="nucleotide sequence ID" value="NZ_CP041242.1"/>
</dbReference>
<proteinExistence type="inferred from homology"/>
<evidence type="ECO:0000256" key="2">
    <source>
        <dbReference type="ARBA" id="ARBA00021549"/>
    </source>
</evidence>
<evidence type="ECO:0000313" key="12">
    <source>
        <dbReference type="EMBL" id="QDH69432.1"/>
    </source>
</evidence>
<keyword evidence="6" id="KW-0812">Transmembrane</keyword>
<dbReference type="GO" id="GO:0015627">
    <property type="term" value="C:type II protein secretion system complex"/>
    <property type="evidence" value="ECO:0007669"/>
    <property type="project" value="InterPro"/>
</dbReference>
<dbReference type="SUPFAM" id="SSF54523">
    <property type="entry name" value="Pili subunits"/>
    <property type="match status" value="1"/>
</dbReference>
<keyword evidence="13" id="KW-1185">Reference proteome</keyword>
<reference evidence="12 13" key="1">
    <citation type="submission" date="2019-06" db="EMBL/GenBank/DDBJ databases">
        <title>Lysobacter alkalisoli sp. nov. isolated from saline-alkali soil.</title>
        <authorList>
            <person name="Sun J.-Q."/>
            <person name="Xu L."/>
        </authorList>
    </citation>
    <scope>NUCLEOTIDE SEQUENCE [LARGE SCALE GENOMIC DNA]</scope>
    <source>
        <strain evidence="12 13">SJ-36</strain>
    </source>
</reference>
<evidence type="ECO:0000256" key="7">
    <source>
        <dbReference type="ARBA" id="ARBA00022989"/>
    </source>
</evidence>
<dbReference type="Gene3D" id="3.55.40.10">
    <property type="entry name" value="minor pseudopilin epsh domain"/>
    <property type="match status" value="1"/>
</dbReference>
<evidence type="ECO:0000256" key="1">
    <source>
        <dbReference type="ARBA" id="ARBA00004377"/>
    </source>
</evidence>
<keyword evidence="3" id="KW-1003">Cell membrane</keyword>
<dbReference type="InterPro" id="IPR045584">
    <property type="entry name" value="Pilin-like"/>
</dbReference>
<keyword evidence="5" id="KW-0997">Cell inner membrane</keyword>
<dbReference type="Pfam" id="PF12019">
    <property type="entry name" value="GspH"/>
    <property type="match status" value="1"/>
</dbReference>
<feature type="domain" description="General secretion pathway GspH" evidence="11">
    <location>
        <begin position="44"/>
        <end position="160"/>
    </location>
</feature>
<dbReference type="InterPro" id="IPR012902">
    <property type="entry name" value="N_methyl_site"/>
</dbReference>
<protein>
    <recommendedName>
        <fullName evidence="2">Type II secretion system protein H</fullName>
    </recommendedName>
    <alternativeName>
        <fullName evidence="10">General secretion pathway protein H</fullName>
    </alternativeName>
</protein>
<evidence type="ECO:0000256" key="9">
    <source>
        <dbReference type="ARBA" id="ARBA00025772"/>
    </source>
</evidence>
<evidence type="ECO:0000313" key="13">
    <source>
        <dbReference type="Proteomes" id="UP000317199"/>
    </source>
</evidence>
<dbReference type="InterPro" id="IPR022346">
    <property type="entry name" value="T2SS_GspH"/>
</dbReference>
<dbReference type="OrthoDB" id="2313614at2"/>
<evidence type="ECO:0000256" key="4">
    <source>
        <dbReference type="ARBA" id="ARBA00022481"/>
    </source>
</evidence>
<keyword evidence="4" id="KW-0488">Methylation</keyword>
<dbReference type="GO" id="GO:0015628">
    <property type="term" value="P:protein secretion by the type II secretion system"/>
    <property type="evidence" value="ECO:0007669"/>
    <property type="project" value="InterPro"/>
</dbReference>
<organism evidence="12 13">
    <name type="scientific">Marilutibacter alkalisoli</name>
    <dbReference type="NCBI Taxonomy" id="2591633"/>
    <lineage>
        <taxon>Bacteria</taxon>
        <taxon>Pseudomonadati</taxon>
        <taxon>Pseudomonadota</taxon>
        <taxon>Gammaproteobacteria</taxon>
        <taxon>Lysobacterales</taxon>
        <taxon>Lysobacteraceae</taxon>
        <taxon>Marilutibacter</taxon>
    </lineage>
</organism>
<dbReference type="Proteomes" id="UP000317199">
    <property type="component" value="Chromosome"/>
</dbReference>
<dbReference type="NCBIfam" id="TIGR02532">
    <property type="entry name" value="IV_pilin_GFxxxE"/>
    <property type="match status" value="1"/>
</dbReference>
<evidence type="ECO:0000259" key="11">
    <source>
        <dbReference type="Pfam" id="PF12019"/>
    </source>
</evidence>
<dbReference type="Pfam" id="PF07963">
    <property type="entry name" value="N_methyl"/>
    <property type="match status" value="1"/>
</dbReference>
<name>A0A514BPW5_9GAMM</name>
<keyword evidence="7" id="KW-1133">Transmembrane helix</keyword>
<comment type="subcellular location">
    <subcellularLocation>
        <location evidence="1">Cell inner membrane</location>
        <topology evidence="1">Single-pass membrane protein</topology>
    </subcellularLocation>
</comment>
<sequence length="175" mass="18636">MRRNADGFTLVELVATVAVLAILLSLATPAFGRIAEHSRKTSALHRLTSSLALARISAVRLGIPITACPSHDGRSCRGDSDWSEGWIVYADPQRTSSPLDDSKVLEASDGLGSGIAVLGTVGRQRLRFSPHGWSAGYNQTVRLCSSDGRLLARLIVNNAGRTRTETPPEGTPCSV</sequence>
<evidence type="ECO:0000256" key="10">
    <source>
        <dbReference type="ARBA" id="ARBA00030775"/>
    </source>
</evidence>
<comment type="similarity">
    <text evidence="9">Belongs to the GSP H family.</text>
</comment>
<dbReference type="GO" id="GO:0005886">
    <property type="term" value="C:plasma membrane"/>
    <property type="evidence" value="ECO:0007669"/>
    <property type="project" value="UniProtKB-SubCell"/>
</dbReference>
<evidence type="ECO:0000256" key="8">
    <source>
        <dbReference type="ARBA" id="ARBA00023136"/>
    </source>
</evidence>
<evidence type="ECO:0000256" key="6">
    <source>
        <dbReference type="ARBA" id="ARBA00022692"/>
    </source>
</evidence>
<dbReference type="EMBL" id="CP041242">
    <property type="protein sequence ID" value="QDH69432.1"/>
    <property type="molecule type" value="Genomic_DNA"/>
</dbReference>